<protein>
    <submittedName>
        <fullName evidence="1">Uncharacterized protein</fullName>
    </submittedName>
</protein>
<reference evidence="1 2" key="1">
    <citation type="submission" date="2017-04" db="EMBL/GenBank/DDBJ databases">
        <authorList>
            <person name="Varghese N."/>
            <person name="Submissions S."/>
        </authorList>
    </citation>
    <scope>NUCLEOTIDE SEQUENCE [LARGE SCALE GENOMIC DNA]</scope>
    <source>
        <strain evidence="1 2">VKM Ac-1784</strain>
    </source>
</reference>
<accession>A0ABY1R830</accession>
<name>A0ABY1R830_9MICO</name>
<keyword evidence="2" id="KW-1185">Reference proteome</keyword>
<organism evidence="1 2">
    <name type="scientific">Plantibacter elymi</name>
    <name type="common">nom. nud.</name>
    <dbReference type="NCBI Taxonomy" id="199708"/>
    <lineage>
        <taxon>Bacteria</taxon>
        <taxon>Bacillati</taxon>
        <taxon>Actinomycetota</taxon>
        <taxon>Actinomycetes</taxon>
        <taxon>Micrococcales</taxon>
        <taxon>Microbacteriaceae</taxon>
        <taxon>Plantibacter</taxon>
    </lineage>
</organism>
<dbReference type="RefSeq" id="WP_086472417.1">
    <property type="nucleotide sequence ID" value="NZ_FXWJ01000001.1"/>
</dbReference>
<evidence type="ECO:0000313" key="1">
    <source>
        <dbReference type="EMBL" id="SMQ58219.1"/>
    </source>
</evidence>
<proteinExistence type="predicted"/>
<sequence>MTTEPESGRDEPSPETVAFLIESGAFTEESWARVVAAVARGDLAARERKSAQRALESTITPAMASARLGVDAAEVERMRSTGNLYAFCSEGRWRYPYWQFTGDRRQPLLPHLAFLIASIPVDMHPATVLGFMETPQRSARIDGKRVTPGEWLLSGGDPQVLRDIFDAFLMN</sequence>
<comment type="caution">
    <text evidence="1">The sequence shown here is derived from an EMBL/GenBank/DDBJ whole genome shotgun (WGS) entry which is preliminary data.</text>
</comment>
<dbReference type="Proteomes" id="UP000194464">
    <property type="component" value="Unassembled WGS sequence"/>
</dbReference>
<evidence type="ECO:0000313" key="2">
    <source>
        <dbReference type="Proteomes" id="UP000194464"/>
    </source>
</evidence>
<gene>
    <name evidence="1" type="ORF">SAMN06295909_0124</name>
</gene>
<dbReference type="EMBL" id="FXWJ01000001">
    <property type="protein sequence ID" value="SMQ58219.1"/>
    <property type="molecule type" value="Genomic_DNA"/>
</dbReference>